<dbReference type="VEuPathDB" id="FungiDB:VP01_5090g1"/>
<dbReference type="OrthoDB" id="2496866at2759"/>
<dbReference type="AlphaFoldDB" id="A0A0L6UNB2"/>
<reference evidence="2 3" key="1">
    <citation type="submission" date="2015-08" db="EMBL/GenBank/DDBJ databases">
        <title>Next Generation Sequencing and Analysis of the Genome of Puccinia sorghi L Schw, the Causal Agent of Maize Common Rust.</title>
        <authorList>
            <person name="Rochi L."/>
            <person name="Burguener G."/>
            <person name="Darino M."/>
            <person name="Turjanski A."/>
            <person name="Kreff E."/>
            <person name="Dieguez M.J."/>
            <person name="Sacco F."/>
        </authorList>
    </citation>
    <scope>NUCLEOTIDE SEQUENCE [LARGE SCALE GENOMIC DNA]</scope>
    <source>
        <strain evidence="2 3">RO10H11247</strain>
    </source>
</reference>
<keyword evidence="1" id="KW-0472">Membrane</keyword>
<gene>
    <name evidence="2" type="ORF">VP01_5090g1</name>
</gene>
<keyword evidence="1" id="KW-1133">Transmembrane helix</keyword>
<feature type="transmembrane region" description="Helical" evidence="1">
    <location>
        <begin position="85"/>
        <end position="104"/>
    </location>
</feature>
<organism evidence="2 3">
    <name type="scientific">Puccinia sorghi</name>
    <dbReference type="NCBI Taxonomy" id="27349"/>
    <lineage>
        <taxon>Eukaryota</taxon>
        <taxon>Fungi</taxon>
        <taxon>Dikarya</taxon>
        <taxon>Basidiomycota</taxon>
        <taxon>Pucciniomycotina</taxon>
        <taxon>Pucciniomycetes</taxon>
        <taxon>Pucciniales</taxon>
        <taxon>Pucciniaceae</taxon>
        <taxon>Puccinia</taxon>
    </lineage>
</organism>
<comment type="caution">
    <text evidence="2">The sequence shown here is derived from an EMBL/GenBank/DDBJ whole genome shotgun (WGS) entry which is preliminary data.</text>
</comment>
<protein>
    <submittedName>
        <fullName evidence="2">Uncharacterized protein</fullName>
    </submittedName>
</protein>
<accession>A0A0L6UNB2</accession>
<evidence type="ECO:0000256" key="1">
    <source>
        <dbReference type="SAM" id="Phobius"/>
    </source>
</evidence>
<evidence type="ECO:0000313" key="2">
    <source>
        <dbReference type="EMBL" id="KNZ49315.1"/>
    </source>
</evidence>
<dbReference type="Proteomes" id="UP000037035">
    <property type="component" value="Unassembled WGS sequence"/>
</dbReference>
<dbReference type="EMBL" id="LAVV01010265">
    <property type="protein sequence ID" value="KNZ49315.1"/>
    <property type="molecule type" value="Genomic_DNA"/>
</dbReference>
<keyword evidence="1" id="KW-0812">Transmembrane</keyword>
<feature type="transmembrane region" description="Helical" evidence="1">
    <location>
        <begin position="20"/>
        <end position="40"/>
    </location>
</feature>
<evidence type="ECO:0000313" key="3">
    <source>
        <dbReference type="Proteomes" id="UP000037035"/>
    </source>
</evidence>
<keyword evidence="3" id="KW-1185">Reference proteome</keyword>
<sequence length="131" mass="14816">MSAYTLLHIGKINQNQIFPFLLIIAKLCVIPILVECILFIQNAPPQMTVCDGRPPPATGKLPKITAQFLLSAWKTSIQSMTWKDFQILALKFILSLCSHLIPLFQRGKQKPNYLIDGLYFPQAVWNSPHVP</sequence>
<proteinExistence type="predicted"/>
<name>A0A0L6UNB2_9BASI</name>